<dbReference type="PROSITE" id="PS51384">
    <property type="entry name" value="FAD_FR"/>
    <property type="match status" value="1"/>
</dbReference>
<evidence type="ECO:0000256" key="2">
    <source>
        <dbReference type="ARBA" id="ARBA00001974"/>
    </source>
</evidence>
<dbReference type="Pfam" id="PF00175">
    <property type="entry name" value="NAD_binding_1"/>
    <property type="match status" value="1"/>
</dbReference>
<evidence type="ECO:0000256" key="16">
    <source>
        <dbReference type="ARBA" id="ARBA00023166"/>
    </source>
</evidence>
<accession>A0A9P3CL22</accession>
<keyword evidence="4" id="KW-0285">Flavoprotein</keyword>
<proteinExistence type="inferred from homology"/>
<evidence type="ECO:0000256" key="14">
    <source>
        <dbReference type="ARBA" id="ARBA00023098"/>
    </source>
</evidence>
<evidence type="ECO:0000256" key="9">
    <source>
        <dbReference type="ARBA" id="ARBA00022857"/>
    </source>
</evidence>
<evidence type="ECO:0000256" key="5">
    <source>
        <dbReference type="ARBA" id="ARBA00022643"/>
    </source>
</evidence>
<evidence type="ECO:0000256" key="4">
    <source>
        <dbReference type="ARBA" id="ARBA00022630"/>
    </source>
</evidence>
<comment type="function">
    <text evidence="18">This enzyme is required for electron transfer from NADP to cytochrome P450.</text>
</comment>
<keyword evidence="7 18" id="KW-0256">Endoplasmic reticulum</keyword>
<comment type="catalytic activity">
    <reaction evidence="18">
        <text>2 oxidized [cytochrome P450] + NADPH = 2 reduced [cytochrome P450] + NADP(+) + H(+)</text>
        <dbReference type="Rhea" id="RHEA:24040"/>
        <dbReference type="Rhea" id="RHEA-COMP:14627"/>
        <dbReference type="Rhea" id="RHEA-COMP:14628"/>
        <dbReference type="ChEBI" id="CHEBI:15378"/>
        <dbReference type="ChEBI" id="CHEBI:55376"/>
        <dbReference type="ChEBI" id="CHEBI:57783"/>
        <dbReference type="ChEBI" id="CHEBI:58349"/>
        <dbReference type="ChEBI" id="CHEBI:60344"/>
        <dbReference type="EC" id="1.6.2.4"/>
    </reaction>
</comment>
<dbReference type="GO" id="GO:0005789">
    <property type="term" value="C:endoplasmic reticulum membrane"/>
    <property type="evidence" value="ECO:0007669"/>
    <property type="project" value="UniProtKB-SubCell"/>
</dbReference>
<evidence type="ECO:0000256" key="15">
    <source>
        <dbReference type="ARBA" id="ARBA00023136"/>
    </source>
</evidence>
<evidence type="ECO:0000256" key="11">
    <source>
        <dbReference type="ARBA" id="ARBA00022989"/>
    </source>
</evidence>
<evidence type="ECO:0000256" key="1">
    <source>
        <dbReference type="ARBA" id="ARBA00001917"/>
    </source>
</evidence>
<dbReference type="InterPro" id="IPR008254">
    <property type="entry name" value="Flavodoxin/NO_synth"/>
</dbReference>
<comment type="cofactor">
    <cofactor evidence="2">
        <name>FAD</name>
        <dbReference type="ChEBI" id="CHEBI:57692"/>
    </cofactor>
</comment>
<dbReference type="Gene3D" id="2.40.30.10">
    <property type="entry name" value="Translation factors"/>
    <property type="match status" value="1"/>
</dbReference>
<organism evidence="21 22">
    <name type="scientific">Cercospora kikuchii</name>
    <dbReference type="NCBI Taxonomy" id="84275"/>
    <lineage>
        <taxon>Eukaryota</taxon>
        <taxon>Fungi</taxon>
        <taxon>Dikarya</taxon>
        <taxon>Ascomycota</taxon>
        <taxon>Pezizomycotina</taxon>
        <taxon>Dothideomycetes</taxon>
        <taxon>Dothideomycetidae</taxon>
        <taxon>Mycosphaerellales</taxon>
        <taxon>Mycosphaerellaceae</taxon>
        <taxon>Cercospora</taxon>
    </lineage>
</organism>
<dbReference type="FunFam" id="3.40.50.360:FF:000036">
    <property type="entry name" value="NADPH--cytochrome P450 reductase"/>
    <property type="match status" value="1"/>
</dbReference>
<evidence type="ECO:0000259" key="20">
    <source>
        <dbReference type="PROSITE" id="PS51384"/>
    </source>
</evidence>
<feature type="domain" description="FAD-binding FR-type" evidence="20">
    <location>
        <begin position="290"/>
        <end position="538"/>
    </location>
</feature>
<evidence type="ECO:0000256" key="18">
    <source>
        <dbReference type="PIRNR" id="PIRNR000208"/>
    </source>
</evidence>
<evidence type="ECO:0000259" key="19">
    <source>
        <dbReference type="PROSITE" id="PS50902"/>
    </source>
</evidence>
<keyword evidence="17" id="KW-0753">Steroid metabolism</keyword>
<keyword evidence="14" id="KW-0443">Lipid metabolism</keyword>
<dbReference type="GO" id="GO:0016126">
    <property type="term" value="P:sterol biosynthetic process"/>
    <property type="evidence" value="ECO:0007669"/>
    <property type="project" value="UniProtKB-KW"/>
</dbReference>
<keyword evidence="22" id="KW-1185">Reference proteome</keyword>
<gene>
    <name evidence="21" type="ORF">CKM354_000796800</name>
</gene>
<dbReference type="Gene3D" id="1.20.990.10">
    <property type="entry name" value="NADPH-cytochrome p450 Reductase, Chain A, domain 3"/>
    <property type="match status" value="1"/>
</dbReference>
<evidence type="ECO:0000256" key="17">
    <source>
        <dbReference type="ARBA" id="ARBA00023221"/>
    </source>
</evidence>
<evidence type="ECO:0000256" key="3">
    <source>
        <dbReference type="ARBA" id="ARBA00022516"/>
    </source>
</evidence>
<dbReference type="SUPFAM" id="SSF52343">
    <property type="entry name" value="Ferredoxin reductase-like, C-terminal NADP-linked domain"/>
    <property type="match status" value="1"/>
</dbReference>
<dbReference type="Pfam" id="PF00258">
    <property type="entry name" value="Flavodoxin_1"/>
    <property type="match status" value="1"/>
</dbReference>
<evidence type="ECO:0000256" key="6">
    <source>
        <dbReference type="ARBA" id="ARBA00022692"/>
    </source>
</evidence>
<keyword evidence="12 18" id="KW-0560">Oxidoreductase</keyword>
<name>A0A9P3CL22_9PEZI</name>
<feature type="domain" description="Flavodoxin-like" evidence="19">
    <location>
        <begin position="93"/>
        <end position="238"/>
    </location>
</feature>
<dbReference type="InterPro" id="IPR023173">
    <property type="entry name" value="NADPH_Cyt_P450_Rdtase_alpha"/>
</dbReference>
<dbReference type="PIRSF" id="PIRSF000208">
    <property type="entry name" value="P450R"/>
    <property type="match status" value="1"/>
</dbReference>
<comment type="subcellular location">
    <subcellularLocation>
        <location evidence="18">Endoplasmic reticulum membrane</location>
    </subcellularLocation>
</comment>
<keyword evidence="10" id="KW-0752">Steroid biosynthesis</keyword>
<dbReference type="GO" id="GO:0050660">
    <property type="term" value="F:flavin adenine dinucleotide binding"/>
    <property type="evidence" value="ECO:0007669"/>
    <property type="project" value="TreeGrafter"/>
</dbReference>
<keyword evidence="8" id="KW-0274">FAD</keyword>
<sequence length="696" mass="78179">MASIEIPHFQALNLVDLDIEKVFKTLPQHLGLEDVFALATLAAAVAVYFCLVRERADPYAYKLYERPQEGMGKRGKEVTRDIGEKLGQIGADIVIFWGSQSGTAERMANRLGKEIRQRFGKKALVADVSDYEPSSLENLDEKKLALFIVSTFGEGDPSDNIHDLWSWLETAKGRPVENLRYAALGLGNSNYKYFNAVVDVVVSKLDKLGAKNLLPVGKADDAQGQTEEHYLEWKGEVFGLLKEKMGYEEHEPVYEPAVKVEQDLSLEPIDLFQGEPYVPDKSRKASRLVSPVHALPVKATRELFDVAKERNCIHMELDLQEFPGLKYKTGDHLGVWAQNPQVEVDILLRSLGLYDERNNPISLRSLEQDSRLKVPTPTSIHALLTNYLEVCSAVSRETIASLAQFAPNATAKDLFVKLSTDKSAYDELIGKTYINLGCLLQLAASEQGAWKDLPLSFIVEALPAMQPRYYSISSSSVTHARQIAITAVVSDKRMIQGDAVVPGLCTNYLLGVQKSFLSDKANDTRIFAHIRKSNFKLPALQSHPVVMVGAGTGIAPFRAFIQERARLAKMGREIGRTILFFGCRNEAEDFLYKDELREWESTPELKLSVITAFSRHSDGKKVYVQDRVREHADEVSELVVDKEANFYICGSATMAREVSSVLGEELRARKGWNEDELRGFMEKQKRVRRWQQDVWG</sequence>
<evidence type="ECO:0000256" key="13">
    <source>
        <dbReference type="ARBA" id="ARBA00023011"/>
    </source>
</evidence>
<dbReference type="EC" id="1.6.2.4" evidence="18"/>
<dbReference type="RefSeq" id="XP_044659266.1">
    <property type="nucleotide sequence ID" value="XM_044803331.1"/>
</dbReference>
<dbReference type="Proteomes" id="UP000825890">
    <property type="component" value="Unassembled WGS sequence"/>
</dbReference>
<dbReference type="PROSITE" id="PS50902">
    <property type="entry name" value="FLAVODOXIN_LIKE"/>
    <property type="match status" value="1"/>
</dbReference>
<dbReference type="PANTHER" id="PTHR19384:SF108">
    <property type="entry name" value="NADPH--CYTOCHROME P450 REDUCTASE"/>
    <property type="match status" value="1"/>
</dbReference>
<evidence type="ECO:0000256" key="10">
    <source>
        <dbReference type="ARBA" id="ARBA00022955"/>
    </source>
</evidence>
<keyword evidence="9 18" id="KW-0521">NADP</keyword>
<dbReference type="InterPro" id="IPR001094">
    <property type="entry name" value="Flavdoxin-like"/>
</dbReference>
<dbReference type="Pfam" id="PF00667">
    <property type="entry name" value="FAD_binding_1"/>
    <property type="match status" value="1"/>
</dbReference>
<keyword evidence="16" id="KW-1207">Sterol metabolism</keyword>
<keyword evidence="13" id="KW-0756">Sterol biosynthesis</keyword>
<dbReference type="InterPro" id="IPR029039">
    <property type="entry name" value="Flavoprotein-like_sf"/>
</dbReference>
<dbReference type="SUPFAM" id="SSF63380">
    <property type="entry name" value="Riboflavin synthase domain-like"/>
    <property type="match status" value="1"/>
</dbReference>
<dbReference type="GO" id="GO:0005829">
    <property type="term" value="C:cytosol"/>
    <property type="evidence" value="ECO:0007669"/>
    <property type="project" value="TreeGrafter"/>
</dbReference>
<evidence type="ECO:0000313" key="21">
    <source>
        <dbReference type="EMBL" id="GIZ44779.1"/>
    </source>
</evidence>
<evidence type="ECO:0000313" key="22">
    <source>
        <dbReference type="Proteomes" id="UP000825890"/>
    </source>
</evidence>
<dbReference type="InterPro" id="IPR017927">
    <property type="entry name" value="FAD-bd_FR_type"/>
</dbReference>
<keyword evidence="6" id="KW-0812">Transmembrane</keyword>
<keyword evidence="11" id="KW-1133">Transmembrane helix</keyword>
<reference evidence="21 22" key="1">
    <citation type="submission" date="2021-01" db="EMBL/GenBank/DDBJ databases">
        <title>Cercospora kikuchii MAFF 305040 whole genome shotgun sequence.</title>
        <authorList>
            <person name="Kashiwa T."/>
            <person name="Suzuki T."/>
        </authorList>
    </citation>
    <scope>NUCLEOTIDE SEQUENCE [LARGE SCALE GENOMIC DNA]</scope>
    <source>
        <strain evidence="21 22">MAFF 305040</strain>
    </source>
</reference>
<dbReference type="FunFam" id="3.40.50.80:FF:000032">
    <property type="entry name" value="NADPH-dependent diflavin oxidoreductase 1"/>
    <property type="match status" value="1"/>
</dbReference>
<comment type="caution">
    <text evidence="21">The sequence shown here is derived from an EMBL/GenBank/DDBJ whole genome shotgun (WGS) entry which is preliminary data.</text>
</comment>
<dbReference type="PRINTS" id="PR00369">
    <property type="entry name" value="FLAVODOXIN"/>
</dbReference>
<dbReference type="PANTHER" id="PTHR19384">
    <property type="entry name" value="NITRIC OXIDE SYNTHASE-RELATED"/>
    <property type="match status" value="1"/>
</dbReference>
<dbReference type="Gene3D" id="3.40.50.80">
    <property type="entry name" value="Nucleotide-binding domain of ferredoxin-NADP reductase (FNR) module"/>
    <property type="match status" value="1"/>
</dbReference>
<dbReference type="OrthoDB" id="3633599at2759"/>
<protein>
    <recommendedName>
        <fullName evidence="18">NADPH--cytochrome P450 reductase</fullName>
        <ecNumber evidence="18">1.6.2.4</ecNumber>
    </recommendedName>
</protein>
<dbReference type="SUPFAM" id="SSF52218">
    <property type="entry name" value="Flavoproteins"/>
    <property type="match status" value="1"/>
</dbReference>
<dbReference type="GO" id="GO:0003958">
    <property type="term" value="F:NADPH-hemoprotein reductase activity"/>
    <property type="evidence" value="ECO:0007669"/>
    <property type="project" value="UniProtKB-EC"/>
</dbReference>
<keyword evidence="3" id="KW-0444">Lipid biosynthesis</keyword>
<keyword evidence="15 18" id="KW-0472">Membrane</keyword>
<evidence type="ECO:0000256" key="12">
    <source>
        <dbReference type="ARBA" id="ARBA00023002"/>
    </source>
</evidence>
<dbReference type="InterPro" id="IPR003097">
    <property type="entry name" value="CysJ-like_FAD-binding"/>
</dbReference>
<dbReference type="PRINTS" id="PR00371">
    <property type="entry name" value="FPNCR"/>
</dbReference>
<dbReference type="GO" id="GO:0010181">
    <property type="term" value="F:FMN binding"/>
    <property type="evidence" value="ECO:0007669"/>
    <property type="project" value="InterPro"/>
</dbReference>
<dbReference type="InterPro" id="IPR023208">
    <property type="entry name" value="P450R"/>
</dbReference>
<dbReference type="InterPro" id="IPR039261">
    <property type="entry name" value="FNR_nucleotide-bd"/>
</dbReference>
<dbReference type="InterPro" id="IPR001433">
    <property type="entry name" value="OxRdtase_FAD/NAD-bd"/>
</dbReference>
<evidence type="ECO:0000256" key="7">
    <source>
        <dbReference type="ARBA" id="ARBA00022824"/>
    </source>
</evidence>
<dbReference type="InterPro" id="IPR001709">
    <property type="entry name" value="Flavoprot_Pyr_Nucl_cyt_Rdtase"/>
</dbReference>
<dbReference type="EMBL" id="BOLY01000005">
    <property type="protein sequence ID" value="GIZ44779.1"/>
    <property type="molecule type" value="Genomic_DNA"/>
</dbReference>
<comment type="similarity">
    <text evidence="18">In the C-terminal section; belongs to the flavoprotein pyridine nucleotide cytochrome reductase family.</text>
</comment>
<dbReference type="GeneID" id="68293543"/>
<keyword evidence="5" id="KW-0288">FMN</keyword>
<dbReference type="InterPro" id="IPR017938">
    <property type="entry name" value="Riboflavin_synthase-like_b-brl"/>
</dbReference>
<evidence type="ECO:0000256" key="8">
    <source>
        <dbReference type="ARBA" id="ARBA00022827"/>
    </source>
</evidence>
<dbReference type="AlphaFoldDB" id="A0A9P3CL22"/>
<comment type="cofactor">
    <cofactor evidence="1">
        <name>FMN</name>
        <dbReference type="ChEBI" id="CHEBI:58210"/>
    </cofactor>
</comment>
<dbReference type="Gene3D" id="3.40.50.360">
    <property type="match status" value="1"/>
</dbReference>